<dbReference type="AlphaFoldDB" id="A0A4U5MVJ7"/>
<proteinExistence type="predicted"/>
<accession>A0A4U5MVJ7</accession>
<comment type="caution">
    <text evidence="1">The sequence shown here is derived from an EMBL/GenBank/DDBJ whole genome shotgun (WGS) entry which is preliminary data.</text>
</comment>
<name>A0A4U5MVJ7_STECR</name>
<reference evidence="1 2" key="1">
    <citation type="journal article" date="2015" name="Genome Biol.">
        <title>Comparative genomics of Steinernema reveals deeply conserved gene regulatory networks.</title>
        <authorList>
            <person name="Dillman A.R."/>
            <person name="Macchietto M."/>
            <person name="Porter C.F."/>
            <person name="Rogers A."/>
            <person name="Williams B."/>
            <person name="Antoshechkin I."/>
            <person name="Lee M.M."/>
            <person name="Goodwin Z."/>
            <person name="Lu X."/>
            <person name="Lewis E.E."/>
            <person name="Goodrich-Blair H."/>
            <person name="Stock S.P."/>
            <person name="Adams B.J."/>
            <person name="Sternberg P.W."/>
            <person name="Mortazavi A."/>
        </authorList>
    </citation>
    <scope>NUCLEOTIDE SEQUENCE [LARGE SCALE GENOMIC DNA]</scope>
    <source>
        <strain evidence="1 2">ALL</strain>
    </source>
</reference>
<protein>
    <submittedName>
        <fullName evidence="1">Uncharacterized protein</fullName>
    </submittedName>
</protein>
<evidence type="ECO:0000313" key="1">
    <source>
        <dbReference type="EMBL" id="TKR73851.1"/>
    </source>
</evidence>
<dbReference type="Proteomes" id="UP000298663">
    <property type="component" value="Unassembled WGS sequence"/>
</dbReference>
<organism evidence="1 2">
    <name type="scientific">Steinernema carpocapsae</name>
    <name type="common">Entomopathogenic nematode</name>
    <dbReference type="NCBI Taxonomy" id="34508"/>
    <lineage>
        <taxon>Eukaryota</taxon>
        <taxon>Metazoa</taxon>
        <taxon>Ecdysozoa</taxon>
        <taxon>Nematoda</taxon>
        <taxon>Chromadorea</taxon>
        <taxon>Rhabditida</taxon>
        <taxon>Tylenchina</taxon>
        <taxon>Panagrolaimomorpha</taxon>
        <taxon>Strongyloidoidea</taxon>
        <taxon>Steinernematidae</taxon>
        <taxon>Steinernema</taxon>
    </lineage>
</organism>
<evidence type="ECO:0000313" key="2">
    <source>
        <dbReference type="Proteomes" id="UP000298663"/>
    </source>
</evidence>
<reference evidence="1 2" key="2">
    <citation type="journal article" date="2019" name="G3 (Bethesda)">
        <title>Hybrid Assembly of the Genome of the Entomopathogenic Nematode Steinernema carpocapsae Identifies the X-Chromosome.</title>
        <authorList>
            <person name="Serra L."/>
            <person name="Macchietto M."/>
            <person name="Macias-Munoz A."/>
            <person name="McGill C.J."/>
            <person name="Rodriguez I.M."/>
            <person name="Rodriguez B."/>
            <person name="Murad R."/>
            <person name="Mortazavi A."/>
        </authorList>
    </citation>
    <scope>NUCLEOTIDE SEQUENCE [LARGE SCALE GENOMIC DNA]</scope>
    <source>
        <strain evidence="1 2">ALL</strain>
    </source>
</reference>
<keyword evidence="2" id="KW-1185">Reference proteome</keyword>
<dbReference type="EMBL" id="AZBU02000006">
    <property type="protein sequence ID" value="TKR73851.1"/>
    <property type="molecule type" value="Genomic_DNA"/>
</dbReference>
<sequence>MTEYYCTLKSTKSTCDPYYCRYECNCSDKESDNKKELYKPDLAKLYYEEWNNWKCSKGDYKALPKIEKFKKDKMNAIFESRLAFISAKKFTLQISNFDDKMKTTKKMRKMRMRASTHGVRI</sequence>
<gene>
    <name evidence="1" type="ORF">L596_021109</name>
</gene>